<proteinExistence type="inferred from homology"/>
<dbReference type="InterPro" id="IPR000277">
    <property type="entry name" value="Cys/Met-Metab_PyrdxlP-dep_enz"/>
</dbReference>
<keyword evidence="6" id="KW-1185">Reference proteome</keyword>
<dbReference type="Gene3D" id="3.90.1150.10">
    <property type="entry name" value="Aspartate Aminotransferase, domain 1"/>
    <property type="match status" value="1"/>
</dbReference>
<evidence type="ECO:0000256" key="2">
    <source>
        <dbReference type="ARBA" id="ARBA00022898"/>
    </source>
</evidence>
<dbReference type="Gene3D" id="3.40.640.10">
    <property type="entry name" value="Type I PLP-dependent aspartate aminotransferase-like (Major domain)"/>
    <property type="match status" value="1"/>
</dbReference>
<evidence type="ECO:0000313" key="6">
    <source>
        <dbReference type="Proteomes" id="UP000642070"/>
    </source>
</evidence>
<dbReference type="PANTHER" id="PTHR11808">
    <property type="entry name" value="TRANS-SULFURATION ENZYME FAMILY MEMBER"/>
    <property type="match status" value="1"/>
</dbReference>
<dbReference type="EMBL" id="BMPI01000008">
    <property type="protein sequence ID" value="GGM19983.1"/>
    <property type="molecule type" value="Genomic_DNA"/>
</dbReference>
<dbReference type="PIRSF" id="PIRSF001434">
    <property type="entry name" value="CGS"/>
    <property type="match status" value="1"/>
</dbReference>
<comment type="cofactor">
    <cofactor evidence="1 4">
        <name>pyridoxal 5'-phosphate</name>
        <dbReference type="ChEBI" id="CHEBI:597326"/>
    </cofactor>
</comment>
<dbReference type="RefSeq" id="WP_190249612.1">
    <property type="nucleotide sequence ID" value="NZ_BMPI01000008.1"/>
</dbReference>
<dbReference type="InterPro" id="IPR015422">
    <property type="entry name" value="PyrdxlP-dep_Trfase_small"/>
</dbReference>
<evidence type="ECO:0000256" key="4">
    <source>
        <dbReference type="RuleBase" id="RU362118"/>
    </source>
</evidence>
<dbReference type="InterPro" id="IPR015424">
    <property type="entry name" value="PyrdxlP-dep_Trfase"/>
</dbReference>
<dbReference type="SUPFAM" id="SSF53383">
    <property type="entry name" value="PLP-dependent transferases"/>
    <property type="match status" value="1"/>
</dbReference>
<feature type="modified residue" description="N6-(pyridoxal phosphate)lysine" evidence="3">
    <location>
        <position position="195"/>
    </location>
</feature>
<dbReference type="Pfam" id="PF01053">
    <property type="entry name" value="Cys_Met_Meta_PP"/>
    <property type="match status" value="1"/>
</dbReference>
<sequence length="370" mass="38681">MPLGDGTRAVHAGLPAPVPGRPFLPGPVPAAPYHLDPVAGPQPGVDGYGRTDNSTYRALETAIGQLEGGECVVFASGMAAVTAVLLTTLRSGDTVVLPSDGYYLTRVFAAEHLPERGVTVLTAPTSGPYPAFDDVRLLLLETPSNPGLDVCDLAGLAAAVHARGGLVAVDNTTPTPLGQRPLDHGADVSVASGTKALTGHSDLLLGYVCTRDPQLAATIRTWRARTGAVPGPFEAWLAHRSLGTLDLRLSRQSANASAVSDVLAGHPAVRSVRWPGRPEDPAYGLARRQMRRVPGVVTFTLADKAAVDRFLDASELVFAATSFGGLHTSADRRAQWGDNAPEGLVRFSCGIEDTADLVADLRRALDAARA</sequence>
<dbReference type="GO" id="GO:0030170">
    <property type="term" value="F:pyridoxal phosphate binding"/>
    <property type="evidence" value="ECO:0007669"/>
    <property type="project" value="InterPro"/>
</dbReference>
<dbReference type="AlphaFoldDB" id="A0A917TE95"/>
<comment type="caution">
    <text evidence="5">The sequence shown here is derived from an EMBL/GenBank/DDBJ whole genome shotgun (WGS) entry which is preliminary data.</text>
</comment>
<gene>
    <name evidence="5" type="primary">cysA</name>
    <name evidence="5" type="ORF">GCM10007977_021540</name>
</gene>
<dbReference type="Proteomes" id="UP000642070">
    <property type="component" value="Unassembled WGS sequence"/>
</dbReference>
<protein>
    <submittedName>
        <fullName evidence="5">Cystathionine gamma-lyase</fullName>
    </submittedName>
</protein>
<reference evidence="5" key="2">
    <citation type="submission" date="2020-09" db="EMBL/GenBank/DDBJ databases">
        <authorList>
            <person name="Sun Q."/>
            <person name="Ohkuma M."/>
        </authorList>
    </citation>
    <scope>NUCLEOTIDE SEQUENCE</scope>
    <source>
        <strain evidence="5">JCM 19831</strain>
    </source>
</reference>
<dbReference type="GO" id="GO:0019346">
    <property type="term" value="P:transsulfuration"/>
    <property type="evidence" value="ECO:0007669"/>
    <property type="project" value="InterPro"/>
</dbReference>
<evidence type="ECO:0000256" key="3">
    <source>
        <dbReference type="PIRSR" id="PIRSR001434-2"/>
    </source>
</evidence>
<keyword evidence="2 3" id="KW-0663">Pyridoxal phosphate</keyword>
<dbReference type="InterPro" id="IPR015421">
    <property type="entry name" value="PyrdxlP-dep_Trfase_major"/>
</dbReference>
<dbReference type="PANTHER" id="PTHR11808:SF85">
    <property type="entry name" value="CYSTATHIONINE GAMMA-LYASE-RELATED"/>
    <property type="match status" value="1"/>
</dbReference>
<dbReference type="GO" id="GO:0019343">
    <property type="term" value="P:cysteine biosynthetic process via cystathionine"/>
    <property type="evidence" value="ECO:0007669"/>
    <property type="project" value="TreeGrafter"/>
</dbReference>
<dbReference type="GO" id="GO:0004123">
    <property type="term" value="F:cystathionine gamma-lyase activity"/>
    <property type="evidence" value="ECO:0007669"/>
    <property type="project" value="TreeGrafter"/>
</dbReference>
<evidence type="ECO:0000256" key="1">
    <source>
        <dbReference type="ARBA" id="ARBA00001933"/>
    </source>
</evidence>
<reference evidence="5" key="1">
    <citation type="journal article" date="2014" name="Int. J. Syst. Evol. Microbiol.">
        <title>Complete genome sequence of Corynebacterium casei LMG S-19264T (=DSM 44701T), isolated from a smear-ripened cheese.</title>
        <authorList>
            <consortium name="US DOE Joint Genome Institute (JGI-PGF)"/>
            <person name="Walter F."/>
            <person name="Albersmeier A."/>
            <person name="Kalinowski J."/>
            <person name="Ruckert C."/>
        </authorList>
    </citation>
    <scope>NUCLEOTIDE SEQUENCE</scope>
    <source>
        <strain evidence="5">JCM 19831</strain>
    </source>
</reference>
<accession>A0A917TE95</accession>
<evidence type="ECO:0000313" key="5">
    <source>
        <dbReference type="EMBL" id="GGM19983.1"/>
    </source>
</evidence>
<dbReference type="GO" id="GO:0005737">
    <property type="term" value="C:cytoplasm"/>
    <property type="evidence" value="ECO:0007669"/>
    <property type="project" value="TreeGrafter"/>
</dbReference>
<organism evidence="5 6">
    <name type="scientific">Dactylosporangium sucinum</name>
    <dbReference type="NCBI Taxonomy" id="1424081"/>
    <lineage>
        <taxon>Bacteria</taxon>
        <taxon>Bacillati</taxon>
        <taxon>Actinomycetota</taxon>
        <taxon>Actinomycetes</taxon>
        <taxon>Micromonosporales</taxon>
        <taxon>Micromonosporaceae</taxon>
        <taxon>Dactylosporangium</taxon>
    </lineage>
</organism>
<comment type="similarity">
    <text evidence="4">Belongs to the trans-sulfuration enzymes family.</text>
</comment>
<name>A0A917TE95_9ACTN</name>
<dbReference type="NCBIfam" id="NF005758">
    <property type="entry name" value="PRK07582.1"/>
    <property type="match status" value="1"/>
</dbReference>